<feature type="region of interest" description="Disordered" evidence="1">
    <location>
        <begin position="108"/>
        <end position="192"/>
    </location>
</feature>
<feature type="region of interest" description="Disordered" evidence="1">
    <location>
        <begin position="271"/>
        <end position="296"/>
    </location>
</feature>
<dbReference type="Pfam" id="PF13730">
    <property type="entry name" value="HTH_36"/>
    <property type="match status" value="1"/>
</dbReference>
<evidence type="ECO:0000313" key="3">
    <source>
        <dbReference type="Proteomes" id="UP001500751"/>
    </source>
</evidence>
<dbReference type="InterPro" id="IPR036390">
    <property type="entry name" value="WH_DNA-bd_sf"/>
</dbReference>
<sequence length="296" mass="31246">MQHHPIGTFDWQHKVAKADLPLTTKAVAMFLAHFANADGSRVHPGEKKLAKILDLTERAVRSHLAKLREIGLIERVEHGQWADVYQLTLPGGAVDTVPMRMDKNWQMLKPAVPKRRRAATGTPDPVDEHVNDVVDRAVDNAGDRKPGSGSEDSGAQGHRKPGAAVPETGSASTGTPVPPTNPTNPHQPISGLPQVATSLDAVGEDDQGEVLASGGFEPDEAEYAAANEILMALGGKVEPFMTEAIAELAAAGIADPSARQIAVRAADFATRPAVPDPGSVHRVRSGRLQGGSASRP</sequence>
<dbReference type="CDD" id="cd00090">
    <property type="entry name" value="HTH_ARSR"/>
    <property type="match status" value="1"/>
</dbReference>
<comment type="caution">
    <text evidence="2">The sequence shown here is derived from an EMBL/GenBank/DDBJ whole genome shotgun (WGS) entry which is preliminary data.</text>
</comment>
<keyword evidence="3" id="KW-1185">Reference proteome</keyword>
<evidence type="ECO:0000256" key="1">
    <source>
        <dbReference type="SAM" id="MobiDB-lite"/>
    </source>
</evidence>
<organism evidence="2 3">
    <name type="scientific">Catenulispora yoronensis</name>
    <dbReference type="NCBI Taxonomy" id="450799"/>
    <lineage>
        <taxon>Bacteria</taxon>
        <taxon>Bacillati</taxon>
        <taxon>Actinomycetota</taxon>
        <taxon>Actinomycetes</taxon>
        <taxon>Catenulisporales</taxon>
        <taxon>Catenulisporaceae</taxon>
        <taxon>Catenulispora</taxon>
    </lineage>
</organism>
<gene>
    <name evidence="2" type="ORF">GCM10009839_13570</name>
</gene>
<reference evidence="3" key="1">
    <citation type="journal article" date="2019" name="Int. J. Syst. Evol. Microbiol.">
        <title>The Global Catalogue of Microorganisms (GCM) 10K type strain sequencing project: providing services to taxonomists for standard genome sequencing and annotation.</title>
        <authorList>
            <consortium name="The Broad Institute Genomics Platform"/>
            <consortium name="The Broad Institute Genome Sequencing Center for Infectious Disease"/>
            <person name="Wu L."/>
            <person name="Ma J."/>
        </authorList>
    </citation>
    <scope>NUCLEOTIDE SEQUENCE [LARGE SCALE GENOMIC DNA]</scope>
    <source>
        <strain evidence="3">JCM 16014</strain>
    </source>
</reference>
<evidence type="ECO:0008006" key="4">
    <source>
        <dbReference type="Google" id="ProtNLM"/>
    </source>
</evidence>
<dbReference type="InterPro" id="IPR036388">
    <property type="entry name" value="WH-like_DNA-bd_sf"/>
</dbReference>
<proteinExistence type="predicted"/>
<name>A0ABP5FBN1_9ACTN</name>
<evidence type="ECO:0000313" key="2">
    <source>
        <dbReference type="EMBL" id="GAA2018662.1"/>
    </source>
</evidence>
<dbReference type="InterPro" id="IPR011991">
    <property type="entry name" value="ArsR-like_HTH"/>
</dbReference>
<accession>A0ABP5FBN1</accession>
<feature type="compositionally biased region" description="Basic and acidic residues" evidence="1">
    <location>
        <begin position="126"/>
        <end position="146"/>
    </location>
</feature>
<dbReference type="Proteomes" id="UP001500751">
    <property type="component" value="Unassembled WGS sequence"/>
</dbReference>
<dbReference type="EMBL" id="BAAAQN010000006">
    <property type="protein sequence ID" value="GAA2018662.1"/>
    <property type="molecule type" value="Genomic_DNA"/>
</dbReference>
<dbReference type="SUPFAM" id="SSF46785">
    <property type="entry name" value="Winged helix' DNA-binding domain"/>
    <property type="match status" value="1"/>
</dbReference>
<protein>
    <recommendedName>
        <fullName evidence="4">Helix-turn-helix domain-containing protein</fullName>
    </recommendedName>
</protein>
<dbReference type="Gene3D" id="1.10.10.10">
    <property type="entry name" value="Winged helix-like DNA-binding domain superfamily/Winged helix DNA-binding domain"/>
    <property type="match status" value="1"/>
</dbReference>
<dbReference type="RefSeq" id="WP_344664635.1">
    <property type="nucleotide sequence ID" value="NZ_BAAAQN010000006.1"/>
</dbReference>